<evidence type="ECO:0000313" key="7">
    <source>
        <dbReference type="Proteomes" id="UP000677875"/>
    </source>
</evidence>
<dbReference type="Gene3D" id="1.10.1200.10">
    <property type="entry name" value="ACP-like"/>
    <property type="match status" value="2"/>
</dbReference>
<dbReference type="InterPro" id="IPR000873">
    <property type="entry name" value="AMP-dep_synth/lig_dom"/>
</dbReference>
<dbReference type="PROSITE" id="PS00012">
    <property type="entry name" value="PHOSPHOPANTETHEINE"/>
    <property type="match status" value="2"/>
</dbReference>
<dbReference type="Gene3D" id="3.30.559.10">
    <property type="entry name" value="Chloramphenicol acetyltransferase-like domain"/>
    <property type="match status" value="2"/>
</dbReference>
<dbReference type="InterPro" id="IPR006162">
    <property type="entry name" value="Ppantetheine_attach_site"/>
</dbReference>
<dbReference type="Gene3D" id="3.40.50.980">
    <property type="match status" value="4"/>
</dbReference>
<evidence type="ECO:0000256" key="4">
    <source>
        <dbReference type="SAM" id="MobiDB-lite"/>
    </source>
</evidence>
<organism evidence="6 7">
    <name type="scientific">Streptomyces tagetis</name>
    <dbReference type="NCBI Taxonomy" id="2820809"/>
    <lineage>
        <taxon>Bacteria</taxon>
        <taxon>Bacillati</taxon>
        <taxon>Actinomycetota</taxon>
        <taxon>Actinomycetes</taxon>
        <taxon>Kitasatosporales</taxon>
        <taxon>Streptomycetaceae</taxon>
        <taxon>Streptomyces</taxon>
    </lineage>
</organism>
<dbReference type="Pfam" id="PF00668">
    <property type="entry name" value="Condensation"/>
    <property type="match status" value="2"/>
</dbReference>
<dbReference type="InterPro" id="IPR025110">
    <property type="entry name" value="AMP-bd_C"/>
</dbReference>
<dbReference type="FunFam" id="1.10.1200.10:FF:000005">
    <property type="entry name" value="Nonribosomal peptide synthetase 1"/>
    <property type="match status" value="2"/>
</dbReference>
<dbReference type="CDD" id="cd05930">
    <property type="entry name" value="A_NRPS"/>
    <property type="match status" value="2"/>
</dbReference>
<dbReference type="InterPro" id="IPR009081">
    <property type="entry name" value="PP-bd_ACP"/>
</dbReference>
<dbReference type="GO" id="GO:0043041">
    <property type="term" value="P:amino acid activation for nonribosomal peptide biosynthetic process"/>
    <property type="evidence" value="ECO:0007669"/>
    <property type="project" value="TreeGrafter"/>
</dbReference>
<gene>
    <name evidence="6" type="ORF">J5Y05_09080</name>
</gene>
<dbReference type="EMBL" id="JAGPNL010000002">
    <property type="protein sequence ID" value="MBQ0826661.1"/>
    <property type="molecule type" value="Genomic_DNA"/>
</dbReference>
<sequence>MTAGPAHDKAPNDVGPDTASFAQRRLWFLDQLAGSSTGSTLPLVLRLRGPLDADRLERSLSGIVARHEVLRTRFRAVGGEPVPVVDPPAGVVLERIEADGPEELFARRLGRPVDLSARHPLRAVLARVTPDEHLLLVEVHHIAVDGWSWGILLDELAAGYRGEQVAPPPLRHADLARAQTERLSGERLERLLSHWRERLRGLTPLELPTVRPRPRVWDGSGDVVRFDLPAKLVTAVDALARSRRVTRYTLLLTAYQALLGHWAGGSTDVAVCSTLADRARRGADRLIAPLVNTVVLRADLAGRPGFGTLLDRAQGRVPVDLAHAEAPFDLVVAALGGSRDLSRHPLAQASFTLLNAPIRPVRMPGLEVTLVEPPLTETPLDVFLDLTLRGDGSVAAILQYATALFDAATMRAFARSYTALLRAVLADPDTPVRELLRALPDGLVGPAGRGRPRPDWHRAADRPAEPAPPVAFRGDPGATALRCGEDSVSYAGLATMTGTLAAALRAAGVTAGAPVGVLLRRGPWSVAAIEGVWRAGGAYVPLDPELPAERLRHMAEEARLACVVTEPGTAGAAARLAPVTVDVAALPPAADAPRHRPHPRELAYVIFTSGSTGRPKAVGVEHAALASHVAAARQRFGITSADRVLAFASFAFDASLDQVLPALTCGATVVMRPDEPWLPTQVPEIVQRHGLTVVNMPPTYWSELTLSLDRRLAAALGSLRLLVLGGEAVPADTLAAWHAAVPGVRVCNAYGPTETTVTATTHDAVGPPGDTVPIGRPLGDRRVYVVDAEGEPVPAGVGGELLVGGTELARGYLGRPGPTAERFVPDPYGPPGGRLYRTGDLARWTPGGELEFLGRRDDQVKIRGFRIELGEVETVLRACPLVAAAAARPDRATGRGLTGYVVPAPDAPAPPGRAELRAWCARHLPHYAVPSEFVVLDALPVGVSGKLDRSALPDPAHTRPADDPAYTAPRDETERIVAEVWADVLGLDRIGIDDGFFDLGGHSLLATMAVSRIAQRLGREIELRTVFEHPTIRDFAPRVAAAGAVGAAGIVPVDRARPLPQSFAQERLWFLDRTSDHGESYLLWYCRRVRGGLDRAAWQSALDDLAERHEVLRTALVEIDGRPVQQVCDPGTVPLLWEPAPPAPDERTRLEAVRDLAAAHATRRFDLGRPPLLRSGVWELADDDHVVLLALHHAVTDGWSKDVLLDELGRHYAARATGGRARPAPLPVQYGDYAVWQRERADSGALEPQLAYWERVLEGAPVLELPTDRPRPPAFTGRGGAVEIDLPPALVDRVDALAREHGATRFMVLLAAAKTVLARWTGQDDICVGTPVAGRGRLELEPLIGFFVNTVVLRTDLSGRPAFGALVDRVRDVVLGAFDHQEVPFEQVVERLRPERDLSRNPLFQAMVDVQESSGAGGGLPGLRTADFALPWGSAKFDLTATFVIRPDRFALNVEYAADLFEPDTATRFAHHVGRVLDALLTDPAARADEAALLSADERRNLVADAGRDAEPAPPFEVRGVPGAPAVVCGDTTLDHARLDALTGGLAAALVRAGTVPGDAVGVCVGRGVWSVAAMLAVWRAGGVHVPLDPRLPEERLRHMCEEAAVGHLVCDAGTRDLAAALGGTSVDVGDVLPDPAGPRHAPFPDDLAYVIFTSGSTGRPKAVGVEHHALDAHVATARETFGLTARDRVLTFASTSFDASLEQVLPALSTGATVLVRPEEIWTPEELAAYVAAERVTVMELTPSYWTELVARLDTLAPRLATLRLLVTGGEALPADPLAHWFARLPGVPVANTYGPTETVISATAHTAREAPAGRVPIGRPLGSRRAYVTDPLGEPVPVGVPGELLLGGPEMARGYLGRPALTAERFVPDPFGPPGGRLYRTGDVVRRLPDGEMEFLGRNDDQVKIRGFRVEPGEAEAVLRAHPGVRGAAVVVRTRGGEPALVGYAAGRGVTEESLRTHCRARLPHYLVPAAFVLLDALPLTVQGKLDTAALPEPEPEASSAHAAVAPRTPAETVVAQIWCEVLDLPKVGVHDDFFALGGHSLRAVAVASRLRTAFDCPLQVRDLFEHPTVERLAAEVERRLLELISQMSDDEIDLSLTADL</sequence>
<dbReference type="FunFam" id="2.30.38.10:FF:000001">
    <property type="entry name" value="Non-ribosomal peptide synthetase PvdI"/>
    <property type="match status" value="1"/>
</dbReference>
<dbReference type="PANTHER" id="PTHR45527">
    <property type="entry name" value="NONRIBOSOMAL PEPTIDE SYNTHETASE"/>
    <property type="match status" value="1"/>
</dbReference>
<dbReference type="InterPro" id="IPR036736">
    <property type="entry name" value="ACP-like_sf"/>
</dbReference>
<keyword evidence="7" id="KW-1185">Reference proteome</keyword>
<dbReference type="Proteomes" id="UP000677875">
    <property type="component" value="Unassembled WGS sequence"/>
</dbReference>
<dbReference type="InterPro" id="IPR020806">
    <property type="entry name" value="PKS_PP-bd"/>
</dbReference>
<feature type="compositionally biased region" description="Basic and acidic residues" evidence="4">
    <location>
        <begin position="452"/>
        <end position="464"/>
    </location>
</feature>
<name>A0A941B0F0_9ACTN</name>
<dbReference type="PROSITE" id="PS50075">
    <property type="entry name" value="CARRIER"/>
    <property type="match status" value="2"/>
</dbReference>
<dbReference type="InterPro" id="IPR010071">
    <property type="entry name" value="AA_adenyl_dom"/>
</dbReference>
<dbReference type="SUPFAM" id="SSF52777">
    <property type="entry name" value="CoA-dependent acyltransferases"/>
    <property type="match status" value="4"/>
</dbReference>
<dbReference type="NCBIfam" id="TIGR01733">
    <property type="entry name" value="AA-adenyl-dom"/>
    <property type="match status" value="2"/>
</dbReference>
<keyword evidence="2" id="KW-0596">Phosphopantetheine</keyword>
<dbReference type="Pfam" id="PF00501">
    <property type="entry name" value="AMP-binding"/>
    <property type="match status" value="2"/>
</dbReference>
<feature type="domain" description="Carrier" evidence="5">
    <location>
        <begin position="2008"/>
        <end position="2083"/>
    </location>
</feature>
<proteinExistence type="predicted"/>
<comment type="cofactor">
    <cofactor evidence="1">
        <name>pantetheine 4'-phosphate</name>
        <dbReference type="ChEBI" id="CHEBI:47942"/>
    </cofactor>
</comment>
<feature type="domain" description="Carrier" evidence="5">
    <location>
        <begin position="968"/>
        <end position="1043"/>
    </location>
</feature>
<dbReference type="GO" id="GO:0031177">
    <property type="term" value="F:phosphopantetheine binding"/>
    <property type="evidence" value="ECO:0007669"/>
    <property type="project" value="InterPro"/>
</dbReference>
<comment type="caution">
    <text evidence="6">The sequence shown here is derived from an EMBL/GenBank/DDBJ whole genome shotgun (WGS) entry which is preliminary data.</text>
</comment>
<dbReference type="PROSITE" id="PS00455">
    <property type="entry name" value="AMP_BINDING"/>
    <property type="match status" value="2"/>
</dbReference>
<dbReference type="InterPro" id="IPR001242">
    <property type="entry name" value="Condensation_dom"/>
</dbReference>
<reference evidence="6" key="1">
    <citation type="submission" date="2021-04" db="EMBL/GenBank/DDBJ databases">
        <title>Genome seq and assembly of Streptomyces sp. RG38.</title>
        <authorList>
            <person name="Chhetri G."/>
        </authorList>
    </citation>
    <scope>NUCLEOTIDE SEQUENCE</scope>
    <source>
        <strain evidence="6">RG38</strain>
    </source>
</reference>
<evidence type="ECO:0000256" key="2">
    <source>
        <dbReference type="ARBA" id="ARBA00022450"/>
    </source>
</evidence>
<dbReference type="PANTHER" id="PTHR45527:SF1">
    <property type="entry name" value="FATTY ACID SYNTHASE"/>
    <property type="match status" value="1"/>
</dbReference>
<dbReference type="GO" id="GO:0017000">
    <property type="term" value="P:antibiotic biosynthetic process"/>
    <property type="evidence" value="ECO:0007669"/>
    <property type="project" value="UniProtKB-ARBA"/>
</dbReference>
<evidence type="ECO:0000313" key="6">
    <source>
        <dbReference type="EMBL" id="MBQ0826661.1"/>
    </source>
</evidence>
<dbReference type="InterPro" id="IPR045851">
    <property type="entry name" value="AMP-bd_C_sf"/>
</dbReference>
<dbReference type="GO" id="GO:0044550">
    <property type="term" value="P:secondary metabolite biosynthetic process"/>
    <property type="evidence" value="ECO:0007669"/>
    <property type="project" value="TreeGrafter"/>
</dbReference>
<evidence type="ECO:0000259" key="5">
    <source>
        <dbReference type="PROSITE" id="PS50075"/>
    </source>
</evidence>
<dbReference type="Gene3D" id="3.30.300.30">
    <property type="match status" value="2"/>
</dbReference>
<dbReference type="InterPro" id="IPR020845">
    <property type="entry name" value="AMP-binding_CS"/>
</dbReference>
<dbReference type="Gene3D" id="2.30.38.10">
    <property type="entry name" value="Luciferase, Domain 3"/>
    <property type="match status" value="2"/>
</dbReference>
<dbReference type="GO" id="GO:0008610">
    <property type="term" value="P:lipid biosynthetic process"/>
    <property type="evidence" value="ECO:0007669"/>
    <property type="project" value="UniProtKB-ARBA"/>
</dbReference>
<dbReference type="SUPFAM" id="SSF56801">
    <property type="entry name" value="Acetyl-CoA synthetase-like"/>
    <property type="match status" value="2"/>
</dbReference>
<dbReference type="FunFam" id="3.40.50.12780:FF:000012">
    <property type="entry name" value="Non-ribosomal peptide synthetase"/>
    <property type="match status" value="1"/>
</dbReference>
<evidence type="ECO:0000256" key="3">
    <source>
        <dbReference type="ARBA" id="ARBA00022553"/>
    </source>
</evidence>
<dbReference type="Pfam" id="PF13193">
    <property type="entry name" value="AMP-binding_C"/>
    <property type="match status" value="2"/>
</dbReference>
<dbReference type="InterPro" id="IPR023213">
    <property type="entry name" value="CAT-like_dom_sf"/>
</dbReference>
<dbReference type="SMART" id="SM00823">
    <property type="entry name" value="PKS_PP"/>
    <property type="match status" value="2"/>
</dbReference>
<protein>
    <submittedName>
        <fullName evidence="6">Amino acid adenylation domain-containing protein</fullName>
    </submittedName>
</protein>
<dbReference type="Pfam" id="PF00550">
    <property type="entry name" value="PP-binding"/>
    <property type="match status" value="2"/>
</dbReference>
<dbReference type="GO" id="GO:0003824">
    <property type="term" value="F:catalytic activity"/>
    <property type="evidence" value="ECO:0007669"/>
    <property type="project" value="InterPro"/>
</dbReference>
<feature type="region of interest" description="Disordered" evidence="4">
    <location>
        <begin position="447"/>
        <end position="476"/>
    </location>
</feature>
<dbReference type="SUPFAM" id="SSF47336">
    <property type="entry name" value="ACP-like"/>
    <property type="match status" value="2"/>
</dbReference>
<dbReference type="GO" id="GO:0005737">
    <property type="term" value="C:cytoplasm"/>
    <property type="evidence" value="ECO:0007669"/>
    <property type="project" value="TreeGrafter"/>
</dbReference>
<dbReference type="CDD" id="cd19531">
    <property type="entry name" value="LCL_NRPS-like"/>
    <property type="match status" value="2"/>
</dbReference>
<evidence type="ECO:0000256" key="1">
    <source>
        <dbReference type="ARBA" id="ARBA00001957"/>
    </source>
</evidence>
<dbReference type="RefSeq" id="WP_210870149.1">
    <property type="nucleotide sequence ID" value="NZ_JAGPNL010000002.1"/>
</dbReference>
<dbReference type="Gene3D" id="3.30.559.30">
    <property type="entry name" value="Nonribosomal peptide synthetase, condensation domain"/>
    <property type="match status" value="2"/>
</dbReference>
<accession>A0A941B0F0</accession>
<keyword evidence="3" id="KW-0597">Phosphoprotein</keyword>